<organism evidence="7 8">
    <name type="scientific">Roseofilum reptotaenium AO1-A</name>
    <dbReference type="NCBI Taxonomy" id="1925591"/>
    <lineage>
        <taxon>Bacteria</taxon>
        <taxon>Bacillati</taxon>
        <taxon>Cyanobacteriota</taxon>
        <taxon>Cyanophyceae</taxon>
        <taxon>Desertifilales</taxon>
        <taxon>Desertifilaceae</taxon>
        <taxon>Roseofilum</taxon>
    </lineage>
</organism>
<evidence type="ECO:0000259" key="6">
    <source>
        <dbReference type="Pfam" id="PF13664"/>
    </source>
</evidence>
<evidence type="ECO:0000313" key="7">
    <source>
        <dbReference type="EMBL" id="OJJ26697.1"/>
    </source>
</evidence>
<reference evidence="7" key="1">
    <citation type="submission" date="2016-10" db="EMBL/GenBank/DDBJ databases">
        <title>CRISPR-Cas defence system in Roseofilum reptotaenium: evidence of a bacteriophage-cyanobacterium arms race in the coral black band disease.</title>
        <authorList>
            <person name="Buerger P."/>
            <person name="Wood-Charlson E.M."/>
            <person name="Weynberg K.D."/>
            <person name="Willis B."/>
            <person name="Van Oppen M.J."/>
        </authorList>
    </citation>
    <scope>NUCLEOTIDE SEQUENCE [LARGE SCALE GENOMIC DNA]</scope>
    <source>
        <strain evidence="7">AO1-A</strain>
    </source>
</reference>
<dbReference type="AlphaFoldDB" id="A0A1L9QVR6"/>
<dbReference type="InterPro" id="IPR025423">
    <property type="entry name" value="TMEM205-like"/>
</dbReference>
<name>A0A1L9QVR6_9CYAN</name>
<dbReference type="Proteomes" id="UP000183940">
    <property type="component" value="Unassembled WGS sequence"/>
</dbReference>
<comment type="subcellular location">
    <subcellularLocation>
        <location evidence="1">Membrane</location>
    </subcellularLocation>
</comment>
<evidence type="ECO:0000256" key="3">
    <source>
        <dbReference type="ARBA" id="ARBA00022989"/>
    </source>
</evidence>
<comment type="caution">
    <text evidence="7">The sequence shown here is derived from an EMBL/GenBank/DDBJ whole genome shotgun (WGS) entry which is preliminary data.</text>
</comment>
<dbReference type="GO" id="GO:0016020">
    <property type="term" value="C:membrane"/>
    <property type="evidence" value="ECO:0007669"/>
    <property type="project" value="UniProtKB-SubCell"/>
</dbReference>
<evidence type="ECO:0000256" key="4">
    <source>
        <dbReference type="ARBA" id="ARBA00023136"/>
    </source>
</evidence>
<proteinExistence type="predicted"/>
<sequence length="169" mass="18406">MGTLSGTNGKNLNWQQILLGALGFWLSATLIIDLVIMPGLYTAGMMTQPGFASAGYSIFWIFNRVETLCAALTLTGLLVLENQHQLSDAKRHTALILSVILLAIALVDTYGLTPQMSAMGLNLTFFETVRSVSSEMMPMQMGYWVLELLKVVGCGIILQLCSPWSTANN</sequence>
<keyword evidence="4 5" id="KW-0472">Membrane</keyword>
<feature type="domain" description="TMEM205-like" evidence="6">
    <location>
        <begin position="21"/>
        <end position="119"/>
    </location>
</feature>
<keyword evidence="8" id="KW-1185">Reference proteome</keyword>
<feature type="transmembrane region" description="Helical" evidence="5">
    <location>
        <begin position="141"/>
        <end position="161"/>
    </location>
</feature>
<dbReference type="EMBL" id="MLAW01000005">
    <property type="protein sequence ID" value="OJJ26697.1"/>
    <property type="molecule type" value="Genomic_DNA"/>
</dbReference>
<evidence type="ECO:0000313" key="8">
    <source>
        <dbReference type="Proteomes" id="UP000183940"/>
    </source>
</evidence>
<evidence type="ECO:0000256" key="2">
    <source>
        <dbReference type="ARBA" id="ARBA00022692"/>
    </source>
</evidence>
<gene>
    <name evidence="7" type="ORF">BI308_04805</name>
</gene>
<evidence type="ECO:0000256" key="1">
    <source>
        <dbReference type="ARBA" id="ARBA00004370"/>
    </source>
</evidence>
<dbReference type="STRING" id="1925591.BI308_04805"/>
<feature type="transmembrane region" description="Helical" evidence="5">
    <location>
        <begin position="17"/>
        <end position="37"/>
    </location>
</feature>
<protein>
    <recommendedName>
        <fullName evidence="6">TMEM205-like domain-containing protein</fullName>
    </recommendedName>
</protein>
<keyword evidence="2 5" id="KW-0812">Transmembrane</keyword>
<feature type="transmembrane region" description="Helical" evidence="5">
    <location>
        <begin position="92"/>
        <end position="112"/>
    </location>
</feature>
<dbReference type="Pfam" id="PF13664">
    <property type="entry name" value="DUF4149"/>
    <property type="match status" value="1"/>
</dbReference>
<evidence type="ECO:0000256" key="5">
    <source>
        <dbReference type="SAM" id="Phobius"/>
    </source>
</evidence>
<feature type="transmembrane region" description="Helical" evidence="5">
    <location>
        <begin position="57"/>
        <end position="80"/>
    </location>
</feature>
<accession>A0A1L9QVR6</accession>
<keyword evidence="3 5" id="KW-1133">Transmembrane helix</keyword>